<protein>
    <submittedName>
        <fullName evidence="1">1175_t:CDS:1</fullName>
    </submittedName>
</protein>
<reference evidence="1" key="1">
    <citation type="submission" date="2021-06" db="EMBL/GenBank/DDBJ databases">
        <authorList>
            <person name="Kallberg Y."/>
            <person name="Tangrot J."/>
            <person name="Rosling A."/>
        </authorList>
    </citation>
    <scope>NUCLEOTIDE SEQUENCE</scope>
    <source>
        <strain evidence="1">AU212A</strain>
    </source>
</reference>
<keyword evidence="2" id="KW-1185">Reference proteome</keyword>
<organism evidence="1 2">
    <name type="scientific">Scutellospora calospora</name>
    <dbReference type="NCBI Taxonomy" id="85575"/>
    <lineage>
        <taxon>Eukaryota</taxon>
        <taxon>Fungi</taxon>
        <taxon>Fungi incertae sedis</taxon>
        <taxon>Mucoromycota</taxon>
        <taxon>Glomeromycotina</taxon>
        <taxon>Glomeromycetes</taxon>
        <taxon>Diversisporales</taxon>
        <taxon>Gigasporaceae</taxon>
        <taxon>Scutellospora</taxon>
    </lineage>
</organism>
<evidence type="ECO:0000313" key="1">
    <source>
        <dbReference type="EMBL" id="CAG8517146.1"/>
    </source>
</evidence>
<proteinExistence type="predicted"/>
<dbReference type="EMBL" id="CAJVPM010004773">
    <property type="protein sequence ID" value="CAG8517146.1"/>
    <property type="molecule type" value="Genomic_DNA"/>
</dbReference>
<gene>
    <name evidence="1" type="ORF">SCALOS_LOCUS3914</name>
</gene>
<name>A0ACA9LC84_9GLOM</name>
<sequence>MFNETKLTDINNKSLDKHIFKASENQNSNTFHSSYSFLDDGGYRNILNQAVEELCNLYDEEEMKGNYAASVLNLMDKFLASRQLKPEELINWYVNNSSPFSLGSYVSTFHEMTL</sequence>
<accession>A0ACA9LC84</accession>
<comment type="caution">
    <text evidence="1">The sequence shown here is derived from an EMBL/GenBank/DDBJ whole genome shotgun (WGS) entry which is preliminary data.</text>
</comment>
<dbReference type="Proteomes" id="UP000789860">
    <property type="component" value="Unassembled WGS sequence"/>
</dbReference>
<evidence type="ECO:0000313" key="2">
    <source>
        <dbReference type="Proteomes" id="UP000789860"/>
    </source>
</evidence>